<feature type="transmembrane region" description="Helical" evidence="1">
    <location>
        <begin position="219"/>
        <end position="238"/>
    </location>
</feature>
<accession>A0A366HP91</accession>
<evidence type="ECO:0000313" key="3">
    <source>
        <dbReference type="Proteomes" id="UP000253426"/>
    </source>
</evidence>
<feature type="transmembrane region" description="Helical" evidence="1">
    <location>
        <begin position="75"/>
        <end position="93"/>
    </location>
</feature>
<keyword evidence="1" id="KW-0812">Transmembrane</keyword>
<dbReference type="AlphaFoldDB" id="A0A366HP91"/>
<feature type="transmembrane region" description="Helical" evidence="1">
    <location>
        <begin position="450"/>
        <end position="468"/>
    </location>
</feature>
<proteinExistence type="predicted"/>
<sequence>MDGRQPDQSDPGFYPMLGVIGTFTGTIMAMATVPSNPQKEGVLFIPGVLMALGLAIGPFLAFLRNPRNALRTENIIGMAAIYWLFMDLVTAVYDLPTVNRDAVRMSFASSGCFVIMFWLATMRKPWRLPKAFMASCSLRPEVSIILPITSICFVLSMLAYAIPCNFDVNLMLKSLLGNRFAAPWNREALGGWNAFVDHLIYFGYLLPTLATMLVRRKGLMHPASVVGILFAAIFLIFLMHSGSRRIIGVCLGSAVTYWVLDREHVRIWQLSASAFAVAFVLWLMQTMLVFRTVGVGEIGASNAAYIAWKSMSGDSVAGGAPKGLAVDDNFYRLAQIHSIVPEHHPYVYGKYIFYVLVRPIPRVFWENKPIDGGFQLQEFDAKGASLSVSIVGEAWLSWGPYAILITGWVFGRMARMNSPLFDASSGTIGPMFYGYTTMMLFVGWRSLQEILLFSYALLGWIFATWLYAKIRGRGFDQA</sequence>
<dbReference type="Proteomes" id="UP000253426">
    <property type="component" value="Unassembled WGS sequence"/>
</dbReference>
<feature type="transmembrane region" description="Helical" evidence="1">
    <location>
        <begin position="142"/>
        <end position="162"/>
    </location>
</feature>
<feature type="transmembrane region" description="Helical" evidence="1">
    <location>
        <begin position="423"/>
        <end position="444"/>
    </location>
</feature>
<feature type="transmembrane region" description="Helical" evidence="1">
    <location>
        <begin position="105"/>
        <end position="121"/>
    </location>
</feature>
<feature type="transmembrane region" description="Helical" evidence="1">
    <location>
        <begin position="189"/>
        <end position="207"/>
    </location>
</feature>
<feature type="transmembrane region" description="Helical" evidence="1">
    <location>
        <begin position="267"/>
        <end position="284"/>
    </location>
</feature>
<gene>
    <name evidence="2" type="ORF">DES53_103328</name>
</gene>
<feature type="transmembrane region" description="Helical" evidence="1">
    <location>
        <begin position="395"/>
        <end position="411"/>
    </location>
</feature>
<evidence type="ECO:0000313" key="2">
    <source>
        <dbReference type="EMBL" id="RBP45330.1"/>
    </source>
</evidence>
<evidence type="ECO:0000256" key="1">
    <source>
        <dbReference type="SAM" id="Phobius"/>
    </source>
</evidence>
<keyword evidence="1" id="KW-1133">Transmembrane helix</keyword>
<organism evidence="2 3">
    <name type="scientific">Roseimicrobium gellanilyticum</name>
    <dbReference type="NCBI Taxonomy" id="748857"/>
    <lineage>
        <taxon>Bacteria</taxon>
        <taxon>Pseudomonadati</taxon>
        <taxon>Verrucomicrobiota</taxon>
        <taxon>Verrucomicrobiia</taxon>
        <taxon>Verrucomicrobiales</taxon>
        <taxon>Verrucomicrobiaceae</taxon>
        <taxon>Roseimicrobium</taxon>
    </lineage>
</organism>
<comment type="caution">
    <text evidence="2">The sequence shown here is derived from an EMBL/GenBank/DDBJ whole genome shotgun (WGS) entry which is preliminary data.</text>
</comment>
<keyword evidence="1" id="KW-0472">Membrane</keyword>
<keyword evidence="3" id="KW-1185">Reference proteome</keyword>
<reference evidence="2 3" key="1">
    <citation type="submission" date="2018-06" db="EMBL/GenBank/DDBJ databases">
        <title>Genomic Encyclopedia of Type Strains, Phase IV (KMG-IV): sequencing the most valuable type-strain genomes for metagenomic binning, comparative biology and taxonomic classification.</title>
        <authorList>
            <person name="Goeker M."/>
        </authorList>
    </citation>
    <scope>NUCLEOTIDE SEQUENCE [LARGE SCALE GENOMIC DNA]</scope>
    <source>
        <strain evidence="2 3">DSM 25532</strain>
    </source>
</reference>
<protein>
    <recommendedName>
        <fullName evidence="4">Oligosaccharide repeat unit polymerase</fullName>
    </recommendedName>
</protein>
<dbReference type="EMBL" id="QNRR01000003">
    <property type="protein sequence ID" value="RBP45330.1"/>
    <property type="molecule type" value="Genomic_DNA"/>
</dbReference>
<feature type="transmembrane region" description="Helical" evidence="1">
    <location>
        <begin position="43"/>
        <end position="63"/>
    </location>
</feature>
<evidence type="ECO:0008006" key="4">
    <source>
        <dbReference type="Google" id="ProtNLM"/>
    </source>
</evidence>
<feature type="transmembrane region" description="Helical" evidence="1">
    <location>
        <begin position="12"/>
        <end position="31"/>
    </location>
</feature>
<name>A0A366HP91_9BACT</name>